<proteinExistence type="predicted"/>
<evidence type="ECO:0000256" key="2">
    <source>
        <dbReference type="ARBA" id="ARBA00023125"/>
    </source>
</evidence>
<gene>
    <name evidence="5" type="ORF">NHP164001_10420</name>
</gene>
<evidence type="ECO:0000313" key="6">
    <source>
        <dbReference type="Proteomes" id="UP001562457"/>
    </source>
</evidence>
<evidence type="ECO:0000256" key="3">
    <source>
        <dbReference type="ARBA" id="ARBA00023163"/>
    </source>
</evidence>
<dbReference type="Pfam" id="PF01022">
    <property type="entry name" value="HTH_5"/>
    <property type="match status" value="1"/>
</dbReference>
<dbReference type="InterPro" id="IPR036388">
    <property type="entry name" value="WH-like_DNA-bd_sf"/>
</dbReference>
<dbReference type="PRINTS" id="PR00778">
    <property type="entry name" value="HTHARSR"/>
</dbReference>
<protein>
    <recommendedName>
        <fullName evidence="4">HTH arsR-type domain-containing protein</fullName>
    </recommendedName>
</protein>
<reference evidence="5 6" key="1">
    <citation type="submission" date="2024-06" db="EMBL/GenBank/DDBJ databases">
        <title>Draft genome sequence of Helicobacter trogontum NHP16-4001.</title>
        <authorList>
            <person name="Rimbara E."/>
            <person name="Suzuki M."/>
        </authorList>
    </citation>
    <scope>NUCLEOTIDE SEQUENCE [LARGE SCALE GENOMIC DNA]</scope>
    <source>
        <strain evidence="5 6">NHP16-4001</strain>
    </source>
</reference>
<dbReference type="Gene3D" id="1.10.10.10">
    <property type="entry name" value="Winged helix-like DNA-binding domain superfamily/Winged helix DNA-binding domain"/>
    <property type="match status" value="1"/>
</dbReference>
<keyword evidence="6" id="KW-1185">Reference proteome</keyword>
<evidence type="ECO:0000313" key="5">
    <source>
        <dbReference type="EMBL" id="GAB0173026.1"/>
    </source>
</evidence>
<accession>A0ABQ0D3V3</accession>
<evidence type="ECO:0000256" key="1">
    <source>
        <dbReference type="ARBA" id="ARBA00023015"/>
    </source>
</evidence>
<comment type="caution">
    <text evidence="5">The sequence shown here is derived from an EMBL/GenBank/DDBJ whole genome shotgun (WGS) entry which is preliminary data.</text>
</comment>
<organism evidence="5 6">
    <name type="scientific">Helicobacter trogontum</name>
    <dbReference type="NCBI Taxonomy" id="50960"/>
    <lineage>
        <taxon>Bacteria</taxon>
        <taxon>Pseudomonadati</taxon>
        <taxon>Campylobacterota</taxon>
        <taxon>Epsilonproteobacteria</taxon>
        <taxon>Campylobacterales</taxon>
        <taxon>Helicobacteraceae</taxon>
        <taxon>Helicobacter</taxon>
    </lineage>
</organism>
<feature type="domain" description="HTH arsR-type" evidence="4">
    <location>
        <begin position="1"/>
        <end position="93"/>
    </location>
</feature>
<dbReference type="PANTHER" id="PTHR33154:SF18">
    <property type="entry name" value="ARSENICAL RESISTANCE OPERON REPRESSOR"/>
    <property type="match status" value="1"/>
</dbReference>
<keyword evidence="2" id="KW-0238">DNA-binding</keyword>
<dbReference type="Proteomes" id="UP001562457">
    <property type="component" value="Unassembled WGS sequence"/>
</dbReference>
<dbReference type="CDD" id="cd00090">
    <property type="entry name" value="HTH_ARSR"/>
    <property type="match status" value="1"/>
</dbReference>
<dbReference type="InterPro" id="IPR001845">
    <property type="entry name" value="HTH_ArsR_DNA-bd_dom"/>
</dbReference>
<dbReference type="SUPFAM" id="SSF46785">
    <property type="entry name" value="Winged helix' DNA-binding domain"/>
    <property type="match status" value="1"/>
</dbReference>
<dbReference type="SMART" id="SM00418">
    <property type="entry name" value="HTH_ARSR"/>
    <property type="match status" value="1"/>
</dbReference>
<sequence length="108" mass="12419">MDKMNAFLNLIGALNDETRVIILAFLQNHGELCVCDLQNALDLKQSRLSRHLKILKDCGFLYVKRKGTWAYYGINENLSIFHIECLKAIQELQLSLPPLQKITCNKEI</sequence>
<dbReference type="InterPro" id="IPR011991">
    <property type="entry name" value="ArsR-like_HTH"/>
</dbReference>
<dbReference type="PANTHER" id="PTHR33154">
    <property type="entry name" value="TRANSCRIPTIONAL REGULATOR, ARSR FAMILY"/>
    <property type="match status" value="1"/>
</dbReference>
<dbReference type="InterPro" id="IPR051081">
    <property type="entry name" value="HTH_MetalResp_TranReg"/>
</dbReference>
<dbReference type="NCBIfam" id="NF033788">
    <property type="entry name" value="HTH_metalloreg"/>
    <property type="match status" value="1"/>
</dbReference>
<dbReference type="EMBL" id="BAAFHN010000021">
    <property type="protein sequence ID" value="GAB0173026.1"/>
    <property type="molecule type" value="Genomic_DNA"/>
</dbReference>
<dbReference type="PROSITE" id="PS50987">
    <property type="entry name" value="HTH_ARSR_2"/>
    <property type="match status" value="1"/>
</dbReference>
<name>A0ABQ0D3V3_9HELI</name>
<dbReference type="InterPro" id="IPR036390">
    <property type="entry name" value="WH_DNA-bd_sf"/>
</dbReference>
<keyword evidence="3" id="KW-0804">Transcription</keyword>
<evidence type="ECO:0000259" key="4">
    <source>
        <dbReference type="PROSITE" id="PS50987"/>
    </source>
</evidence>
<keyword evidence="1" id="KW-0805">Transcription regulation</keyword>